<proteinExistence type="predicted"/>
<gene>
    <name evidence="1" type="ORF">I3842_13G000800</name>
</gene>
<dbReference type="AlphaFoldDB" id="A0A922AIJ8"/>
<evidence type="ECO:0000313" key="1">
    <source>
        <dbReference type="EMBL" id="KAG6679596.1"/>
    </source>
</evidence>
<dbReference type="Proteomes" id="UP000811246">
    <property type="component" value="Chromosome 13"/>
</dbReference>
<organism evidence="1 2">
    <name type="scientific">Carya illinoinensis</name>
    <name type="common">Pecan</name>
    <dbReference type="NCBI Taxonomy" id="32201"/>
    <lineage>
        <taxon>Eukaryota</taxon>
        <taxon>Viridiplantae</taxon>
        <taxon>Streptophyta</taxon>
        <taxon>Embryophyta</taxon>
        <taxon>Tracheophyta</taxon>
        <taxon>Spermatophyta</taxon>
        <taxon>Magnoliopsida</taxon>
        <taxon>eudicotyledons</taxon>
        <taxon>Gunneridae</taxon>
        <taxon>Pentapetalae</taxon>
        <taxon>rosids</taxon>
        <taxon>fabids</taxon>
        <taxon>Fagales</taxon>
        <taxon>Juglandaceae</taxon>
        <taxon>Carya</taxon>
    </lineage>
</organism>
<accession>A0A922AIJ8</accession>
<dbReference type="PANTHER" id="PTHR33116">
    <property type="entry name" value="REVERSE TRANSCRIPTASE ZINC-BINDING DOMAIN-CONTAINING PROTEIN-RELATED-RELATED"/>
    <property type="match status" value="1"/>
</dbReference>
<protein>
    <recommendedName>
        <fullName evidence="3">Reverse transcriptase zinc-binding domain-containing protein</fullName>
    </recommendedName>
</protein>
<evidence type="ECO:0008006" key="3">
    <source>
        <dbReference type="Google" id="ProtNLM"/>
    </source>
</evidence>
<evidence type="ECO:0000313" key="2">
    <source>
        <dbReference type="Proteomes" id="UP000811246"/>
    </source>
</evidence>
<dbReference type="EMBL" id="CM031837">
    <property type="protein sequence ID" value="KAG6679596.1"/>
    <property type="molecule type" value="Genomic_DNA"/>
</dbReference>
<comment type="caution">
    <text evidence="1">The sequence shown here is derived from an EMBL/GenBank/DDBJ whole genome shotgun (WGS) entry which is preliminary data.</text>
</comment>
<dbReference type="PANTHER" id="PTHR33116:SF78">
    <property type="entry name" value="OS12G0587133 PROTEIN"/>
    <property type="match status" value="1"/>
</dbReference>
<sequence>MWDGVVEKIERKLAGWKRLYLSKGGRVTLIKSTLSNLPTYFLSLFPLPAGVAHRLDKTFRDFLWGSLEDVKKFYLIKWDKVCTPMANGELGLRNLRTFNKALLGKWLCRYHRERDALWREIIDGKYGSLQGGWCSNAVRGAYGVGLWKFIRNGWEVFLTNCRMAVGRGNQVSFWHDTWCGEVVLKIIFPSLFRIASDKEATVADNMDSSSNFTHWLVRFTRAAQDWELGDIADFYSALQVLNPHADGEDHLLWSPIGGTSISQCVPFTRYFRHTSPLHSLGSAFGGLRFF</sequence>
<name>A0A922AIJ8_CARIL</name>
<reference evidence="1" key="1">
    <citation type="submission" date="2021-01" db="EMBL/GenBank/DDBJ databases">
        <authorList>
            <person name="Lovell J.T."/>
            <person name="Bentley N."/>
            <person name="Bhattarai G."/>
            <person name="Jenkins J.W."/>
            <person name="Sreedasyam A."/>
            <person name="Alarcon Y."/>
            <person name="Bock C."/>
            <person name="Boston L."/>
            <person name="Carlson J."/>
            <person name="Cervantes K."/>
            <person name="Clermont K."/>
            <person name="Krom N."/>
            <person name="Kubenka K."/>
            <person name="Mamidi S."/>
            <person name="Mattison C."/>
            <person name="Monteros M."/>
            <person name="Pisani C."/>
            <person name="Plott C."/>
            <person name="Rajasekar S."/>
            <person name="Rhein H.S."/>
            <person name="Rohla C."/>
            <person name="Song M."/>
            <person name="Hilaire R.S."/>
            <person name="Shu S."/>
            <person name="Wells L."/>
            <person name="Wang X."/>
            <person name="Webber J."/>
            <person name="Heerema R.J."/>
            <person name="Klein P."/>
            <person name="Conner P."/>
            <person name="Grauke L."/>
            <person name="Grimwood J."/>
            <person name="Schmutz J."/>
            <person name="Randall J.J."/>
        </authorList>
    </citation>
    <scope>NUCLEOTIDE SEQUENCE</scope>
    <source>
        <tissue evidence="1">Leaf</tissue>
    </source>
</reference>